<feature type="transmembrane region" description="Helical" evidence="1">
    <location>
        <begin position="138"/>
        <end position="160"/>
    </location>
</feature>
<feature type="domain" description="EAL" evidence="2">
    <location>
        <begin position="500"/>
        <end position="744"/>
    </location>
</feature>
<dbReference type="Pfam" id="PF00990">
    <property type="entry name" value="GGDEF"/>
    <property type="match status" value="1"/>
</dbReference>
<keyword evidence="1" id="KW-0472">Membrane</keyword>
<dbReference type="RefSeq" id="WP_203729876.1">
    <property type="nucleotide sequence ID" value="NZ_BAAATX010000006.1"/>
</dbReference>
<feature type="transmembrane region" description="Helical" evidence="1">
    <location>
        <begin position="106"/>
        <end position="126"/>
    </location>
</feature>
<gene>
    <name evidence="4" type="ORF">Adu01nite_50750</name>
</gene>
<sequence length="749" mass="80001">MGSLWSRLPGGRLLRASLVVPVVALVLVIVNAISPVLPWLVLWLPALAAAALLALNFRRTYRADHLPPATRRFWRHMYVVSILVGLGAAAQAADAAITLHTPDSQISIGQVVFDGAAVIIIIYAMLRLPFGKQSRSELFRVFLDAGTLMLGCAVFMWHYSTRHSIHAADSRVIVISLAITTLALLAVFAAGKLVMTGTSSYLDRSAMRMIGIAVAVGAVGPILRPLLEPFNPHLFSDMVTLPALFFFGAWAAEKQRAADYGSRRGVRESRRRSFSVLPYVAVAAVDALLLSVALPNGAEDRRVIVVSAVALTALVVIRQITAFIDNGRLLRRLDHGATHDALTQLPNRALFHERLDKALTAPGEHPVAVALIDLDDFKEVNDTLGHEVGDLLLIAVAERLNGCIRAEDTVARLGGDEFVVVLDDADPQAADLAAQRMIEALRRPVRADGHELPIRASIGIADGHSGDDASLLLRQADIAMYRAKGITGTAAVHFTPGADHTDLGLELRNAITDGQLYLLYQPIVALPDRRVLGAEALVRWQHPTHGTMPPQAFIPIAERTGLIVALSQWVLRAALSELSTWTDASLVLNINISQRDLREPDFADQVAAALDEYGIAPHRLTLEAPAVGSAGSGPSVAALRELGVRVALDDFGTGDSSLTMLAAVPVDELKLDSSFTQAGADQVPVAASVLNLANSLGLTAVAEGVETFDQASRLADLGYASAQGFYFAHPLPAAEFSELLTGTAVSPAA</sequence>
<evidence type="ECO:0000313" key="5">
    <source>
        <dbReference type="Proteomes" id="UP000637628"/>
    </source>
</evidence>
<dbReference type="InterPro" id="IPR000160">
    <property type="entry name" value="GGDEF_dom"/>
</dbReference>
<dbReference type="InterPro" id="IPR001633">
    <property type="entry name" value="EAL_dom"/>
</dbReference>
<dbReference type="CDD" id="cd01949">
    <property type="entry name" value="GGDEF"/>
    <property type="match status" value="1"/>
</dbReference>
<feature type="transmembrane region" description="Helical" evidence="1">
    <location>
        <begin position="233"/>
        <end position="252"/>
    </location>
</feature>
<evidence type="ECO:0008006" key="6">
    <source>
        <dbReference type="Google" id="ProtNLM"/>
    </source>
</evidence>
<dbReference type="Proteomes" id="UP000637628">
    <property type="component" value="Unassembled WGS sequence"/>
</dbReference>
<keyword evidence="5" id="KW-1185">Reference proteome</keyword>
<dbReference type="InterPro" id="IPR035919">
    <property type="entry name" value="EAL_sf"/>
</dbReference>
<evidence type="ECO:0000313" key="4">
    <source>
        <dbReference type="EMBL" id="GIE03725.1"/>
    </source>
</evidence>
<dbReference type="InterPro" id="IPR043128">
    <property type="entry name" value="Rev_trsase/Diguanyl_cyclase"/>
</dbReference>
<keyword evidence="1" id="KW-0812">Transmembrane</keyword>
<evidence type="ECO:0000256" key="1">
    <source>
        <dbReference type="SAM" id="Phobius"/>
    </source>
</evidence>
<dbReference type="InterPro" id="IPR052155">
    <property type="entry name" value="Biofilm_reg_signaling"/>
</dbReference>
<dbReference type="SUPFAM" id="SSF141868">
    <property type="entry name" value="EAL domain-like"/>
    <property type="match status" value="1"/>
</dbReference>
<dbReference type="InterPro" id="IPR029787">
    <property type="entry name" value="Nucleotide_cyclase"/>
</dbReference>
<dbReference type="SUPFAM" id="SSF55073">
    <property type="entry name" value="Nucleotide cyclase"/>
    <property type="match status" value="1"/>
</dbReference>
<name>A0ABQ3Z1L5_9ACTN</name>
<proteinExistence type="predicted"/>
<feature type="transmembrane region" description="Helical" evidence="1">
    <location>
        <begin position="206"/>
        <end position="227"/>
    </location>
</feature>
<keyword evidence="1" id="KW-1133">Transmembrane helix</keyword>
<dbReference type="PROSITE" id="PS50883">
    <property type="entry name" value="EAL"/>
    <property type="match status" value="1"/>
</dbReference>
<feature type="transmembrane region" description="Helical" evidence="1">
    <location>
        <begin position="12"/>
        <end position="33"/>
    </location>
</feature>
<dbReference type="Gene3D" id="3.30.70.270">
    <property type="match status" value="1"/>
</dbReference>
<dbReference type="SMART" id="SM00052">
    <property type="entry name" value="EAL"/>
    <property type="match status" value="1"/>
</dbReference>
<comment type="caution">
    <text evidence="4">The sequence shown here is derived from an EMBL/GenBank/DDBJ whole genome shotgun (WGS) entry which is preliminary data.</text>
</comment>
<evidence type="ECO:0000259" key="3">
    <source>
        <dbReference type="PROSITE" id="PS50887"/>
    </source>
</evidence>
<dbReference type="Gene3D" id="3.20.20.450">
    <property type="entry name" value="EAL domain"/>
    <property type="match status" value="1"/>
</dbReference>
<dbReference type="SMART" id="SM00267">
    <property type="entry name" value="GGDEF"/>
    <property type="match status" value="1"/>
</dbReference>
<protein>
    <recommendedName>
        <fullName evidence="6">Diguanylate cyclase/phosphodiesterase</fullName>
    </recommendedName>
</protein>
<reference evidence="4 5" key="1">
    <citation type="submission" date="2021-01" db="EMBL/GenBank/DDBJ databases">
        <title>Whole genome shotgun sequence of Actinoplanes durhamensis NBRC 14914.</title>
        <authorList>
            <person name="Komaki H."/>
            <person name="Tamura T."/>
        </authorList>
    </citation>
    <scope>NUCLEOTIDE SEQUENCE [LARGE SCALE GENOMIC DNA]</scope>
    <source>
        <strain evidence="4 5">NBRC 14914</strain>
    </source>
</reference>
<accession>A0ABQ3Z1L5</accession>
<feature type="transmembrane region" description="Helical" evidence="1">
    <location>
        <begin position="78"/>
        <end position="100"/>
    </location>
</feature>
<dbReference type="Pfam" id="PF00563">
    <property type="entry name" value="EAL"/>
    <property type="match status" value="1"/>
</dbReference>
<feature type="transmembrane region" description="Helical" evidence="1">
    <location>
        <begin position="273"/>
        <end position="292"/>
    </location>
</feature>
<dbReference type="PANTHER" id="PTHR44757">
    <property type="entry name" value="DIGUANYLATE CYCLASE DGCP"/>
    <property type="match status" value="1"/>
</dbReference>
<evidence type="ECO:0000259" key="2">
    <source>
        <dbReference type="PROSITE" id="PS50883"/>
    </source>
</evidence>
<feature type="transmembrane region" description="Helical" evidence="1">
    <location>
        <begin position="39"/>
        <end position="57"/>
    </location>
</feature>
<dbReference type="EMBL" id="BOML01000039">
    <property type="protein sequence ID" value="GIE03725.1"/>
    <property type="molecule type" value="Genomic_DNA"/>
</dbReference>
<dbReference type="PROSITE" id="PS50887">
    <property type="entry name" value="GGDEF"/>
    <property type="match status" value="1"/>
</dbReference>
<dbReference type="NCBIfam" id="TIGR00254">
    <property type="entry name" value="GGDEF"/>
    <property type="match status" value="1"/>
</dbReference>
<feature type="domain" description="GGDEF" evidence="3">
    <location>
        <begin position="365"/>
        <end position="497"/>
    </location>
</feature>
<dbReference type="CDD" id="cd01948">
    <property type="entry name" value="EAL"/>
    <property type="match status" value="1"/>
</dbReference>
<organism evidence="4 5">
    <name type="scientific">Paractinoplanes durhamensis</name>
    <dbReference type="NCBI Taxonomy" id="113563"/>
    <lineage>
        <taxon>Bacteria</taxon>
        <taxon>Bacillati</taxon>
        <taxon>Actinomycetota</taxon>
        <taxon>Actinomycetes</taxon>
        <taxon>Micromonosporales</taxon>
        <taxon>Micromonosporaceae</taxon>
        <taxon>Paractinoplanes</taxon>
    </lineage>
</organism>
<dbReference type="PANTHER" id="PTHR44757:SF2">
    <property type="entry name" value="BIOFILM ARCHITECTURE MAINTENANCE PROTEIN MBAA"/>
    <property type="match status" value="1"/>
</dbReference>
<feature type="transmembrane region" description="Helical" evidence="1">
    <location>
        <begin position="172"/>
        <end position="194"/>
    </location>
</feature>